<dbReference type="RefSeq" id="WP_072846341.1">
    <property type="nucleotide sequence ID" value="NZ_FNAB01000002.1"/>
</dbReference>
<gene>
    <name evidence="2" type="ORF">SAMN05444580_102482</name>
</gene>
<reference evidence="2 3" key="1">
    <citation type="submission" date="2016-10" db="EMBL/GenBank/DDBJ databases">
        <authorList>
            <person name="de Groot N.N."/>
        </authorList>
    </citation>
    <scope>NUCLEOTIDE SEQUENCE [LARGE SCALE GENOMIC DNA]</scope>
    <source>
        <strain evidence="2 3">JCM 11308</strain>
    </source>
</reference>
<accession>A0A1G6RID1</accession>
<dbReference type="Proteomes" id="UP000199417">
    <property type="component" value="Unassembled WGS sequence"/>
</dbReference>
<keyword evidence="2" id="KW-0503">Monooxygenase</keyword>
<evidence type="ECO:0000259" key="1">
    <source>
        <dbReference type="Pfam" id="PF03992"/>
    </source>
</evidence>
<keyword evidence="2" id="KW-0560">Oxidoreductase</keyword>
<feature type="domain" description="ABM" evidence="1">
    <location>
        <begin position="22"/>
        <end position="75"/>
    </location>
</feature>
<dbReference type="InterPro" id="IPR011008">
    <property type="entry name" value="Dimeric_a/b-barrel"/>
</dbReference>
<dbReference type="STRING" id="168276.SAMN05444580_102482"/>
<dbReference type="AlphaFoldDB" id="A0A1G6RID1"/>
<dbReference type="SUPFAM" id="SSF54909">
    <property type="entry name" value="Dimeric alpha+beta barrel"/>
    <property type="match status" value="1"/>
</dbReference>
<protein>
    <submittedName>
        <fullName evidence="2">Antibiotic biosynthesis monooxygenase</fullName>
    </submittedName>
</protein>
<keyword evidence="3" id="KW-1185">Reference proteome</keyword>
<dbReference type="Pfam" id="PF03992">
    <property type="entry name" value="ABM"/>
    <property type="match status" value="1"/>
</dbReference>
<dbReference type="InterPro" id="IPR007138">
    <property type="entry name" value="ABM_dom"/>
</dbReference>
<organism evidence="2 3">
    <name type="scientific">Rhodococcus tukisamuensis</name>
    <dbReference type="NCBI Taxonomy" id="168276"/>
    <lineage>
        <taxon>Bacteria</taxon>
        <taxon>Bacillati</taxon>
        <taxon>Actinomycetota</taxon>
        <taxon>Actinomycetes</taxon>
        <taxon>Mycobacteriales</taxon>
        <taxon>Nocardiaceae</taxon>
        <taxon>Rhodococcus</taxon>
    </lineage>
</organism>
<dbReference type="GO" id="GO:0004497">
    <property type="term" value="F:monooxygenase activity"/>
    <property type="evidence" value="ECO:0007669"/>
    <property type="project" value="UniProtKB-KW"/>
</dbReference>
<sequence length="97" mass="11095">MTDGASYVLIVHEVADYAGWKRVFDDAAPMRRAAGEIEYRLLRQEHDANQVVHFSRWTTLAAARCFFESPDLVRIRAEAGVRAPTFHYLENLEDGIL</sequence>
<evidence type="ECO:0000313" key="2">
    <source>
        <dbReference type="EMBL" id="SDD04382.1"/>
    </source>
</evidence>
<dbReference type="Gene3D" id="3.30.70.100">
    <property type="match status" value="1"/>
</dbReference>
<dbReference type="EMBL" id="FNAB01000002">
    <property type="protein sequence ID" value="SDD04382.1"/>
    <property type="molecule type" value="Genomic_DNA"/>
</dbReference>
<proteinExistence type="predicted"/>
<name>A0A1G6RID1_9NOCA</name>
<evidence type="ECO:0000313" key="3">
    <source>
        <dbReference type="Proteomes" id="UP000199417"/>
    </source>
</evidence>